<evidence type="ECO:0000313" key="3">
    <source>
        <dbReference type="EMBL" id="CAH1725997.1"/>
    </source>
</evidence>
<accession>A0A9P0NKD6</accession>
<dbReference type="EMBL" id="OU899035">
    <property type="protein sequence ID" value="CAH1725997.1"/>
    <property type="molecule type" value="Genomic_DNA"/>
</dbReference>
<keyword evidence="4" id="KW-1185">Reference proteome</keyword>
<name>A0A9P0NKD6_APHGO</name>
<evidence type="ECO:0000313" key="4">
    <source>
        <dbReference type="Proteomes" id="UP001154329"/>
    </source>
</evidence>
<feature type="region of interest" description="Disordered" evidence="1">
    <location>
        <begin position="1"/>
        <end position="33"/>
    </location>
</feature>
<reference evidence="3" key="1">
    <citation type="submission" date="2022-02" db="EMBL/GenBank/DDBJ databases">
        <authorList>
            <person name="King R."/>
        </authorList>
    </citation>
    <scope>NUCLEOTIDE SEQUENCE</scope>
</reference>
<feature type="transmembrane region" description="Helical" evidence="2">
    <location>
        <begin position="129"/>
        <end position="146"/>
    </location>
</feature>
<evidence type="ECO:0000256" key="2">
    <source>
        <dbReference type="SAM" id="Phobius"/>
    </source>
</evidence>
<dbReference type="Proteomes" id="UP001154329">
    <property type="component" value="Chromosome 2"/>
</dbReference>
<evidence type="ECO:0008006" key="5">
    <source>
        <dbReference type="Google" id="ProtNLM"/>
    </source>
</evidence>
<sequence>MSSVHDFRPHPSVQPSSRMWRPPSPTSAINNAAPTPVANRQPVLFVRLSYVGRSIFVICARFTSWFFLFDGFIFRPRFGFPRVFAVRVVVTAHRPSLFASPVVTRLCQRAMFFVCDRILYDNVRPVRHSVMPLLLIIYFVFVSCIAP</sequence>
<proteinExistence type="predicted"/>
<keyword evidence="2" id="KW-0812">Transmembrane</keyword>
<organism evidence="3 4">
    <name type="scientific">Aphis gossypii</name>
    <name type="common">Cotton aphid</name>
    <dbReference type="NCBI Taxonomy" id="80765"/>
    <lineage>
        <taxon>Eukaryota</taxon>
        <taxon>Metazoa</taxon>
        <taxon>Ecdysozoa</taxon>
        <taxon>Arthropoda</taxon>
        <taxon>Hexapoda</taxon>
        <taxon>Insecta</taxon>
        <taxon>Pterygota</taxon>
        <taxon>Neoptera</taxon>
        <taxon>Paraneoptera</taxon>
        <taxon>Hemiptera</taxon>
        <taxon>Sternorrhyncha</taxon>
        <taxon>Aphidomorpha</taxon>
        <taxon>Aphidoidea</taxon>
        <taxon>Aphididae</taxon>
        <taxon>Aphidini</taxon>
        <taxon>Aphis</taxon>
        <taxon>Aphis</taxon>
    </lineage>
</organism>
<keyword evidence="2" id="KW-0472">Membrane</keyword>
<gene>
    <name evidence="3" type="ORF">APHIGO_LOCUS6976</name>
</gene>
<reference evidence="3" key="2">
    <citation type="submission" date="2022-10" db="EMBL/GenBank/DDBJ databases">
        <authorList>
            <consortium name="ENA_rothamsted_submissions"/>
            <consortium name="culmorum"/>
            <person name="King R."/>
        </authorList>
    </citation>
    <scope>NUCLEOTIDE SEQUENCE</scope>
</reference>
<protein>
    <recommendedName>
        <fullName evidence="5">Transmembrane protein</fullName>
    </recommendedName>
</protein>
<keyword evidence="2" id="KW-1133">Transmembrane helix</keyword>
<evidence type="ECO:0000256" key="1">
    <source>
        <dbReference type="SAM" id="MobiDB-lite"/>
    </source>
</evidence>
<feature type="transmembrane region" description="Helical" evidence="2">
    <location>
        <begin position="50"/>
        <end position="74"/>
    </location>
</feature>
<dbReference type="AlphaFoldDB" id="A0A9P0NKD6"/>